<gene>
    <name evidence="13" type="ORF">RchiOBHm_Chr7g0184371</name>
</gene>
<keyword evidence="8" id="KW-0449">Lipoprotein</keyword>
<dbReference type="InterPro" id="IPR041846">
    <property type="entry name" value="ENL_dom"/>
</dbReference>
<dbReference type="Pfam" id="PF02298">
    <property type="entry name" value="Cu_bind_like"/>
    <property type="match status" value="1"/>
</dbReference>
<evidence type="ECO:0000256" key="11">
    <source>
        <dbReference type="SAM" id="SignalP"/>
    </source>
</evidence>
<feature type="signal peptide" evidence="11">
    <location>
        <begin position="1"/>
        <end position="21"/>
    </location>
</feature>
<dbReference type="OrthoDB" id="959565at2759"/>
<evidence type="ECO:0000256" key="7">
    <source>
        <dbReference type="ARBA" id="ARBA00023180"/>
    </source>
</evidence>
<dbReference type="STRING" id="74649.A0A2P6P3F6"/>
<keyword evidence="10" id="KW-1133">Transmembrane helix</keyword>
<comment type="caution">
    <text evidence="13">The sequence shown here is derived from an EMBL/GenBank/DDBJ whole genome shotgun (WGS) entry which is preliminary data.</text>
</comment>
<feature type="chain" id="PRO_5015151425" evidence="11">
    <location>
        <begin position="22"/>
        <end position="166"/>
    </location>
</feature>
<keyword evidence="5 10" id="KW-0472">Membrane</keyword>
<keyword evidence="6" id="KW-1015">Disulfide bond</keyword>
<feature type="transmembrane region" description="Helical" evidence="10">
    <location>
        <begin position="141"/>
        <end position="165"/>
    </location>
</feature>
<dbReference type="InterPro" id="IPR003245">
    <property type="entry name" value="Phytocyanin_dom"/>
</dbReference>
<keyword evidence="4 11" id="KW-0732">Signal</keyword>
<dbReference type="AlphaFoldDB" id="A0A2P6P3F6"/>
<dbReference type="EMBL" id="PDCK01000045">
    <property type="protein sequence ID" value="PRQ16449.1"/>
    <property type="molecule type" value="Genomic_DNA"/>
</dbReference>
<evidence type="ECO:0000256" key="1">
    <source>
        <dbReference type="ARBA" id="ARBA00004609"/>
    </source>
</evidence>
<dbReference type="GO" id="GO:0005886">
    <property type="term" value="C:plasma membrane"/>
    <property type="evidence" value="ECO:0007669"/>
    <property type="project" value="UniProtKB-SubCell"/>
</dbReference>
<comment type="similarity">
    <text evidence="9">Belongs to the early nodulin-like (ENODL) family.</text>
</comment>
<evidence type="ECO:0000256" key="5">
    <source>
        <dbReference type="ARBA" id="ARBA00023136"/>
    </source>
</evidence>
<keyword evidence="10" id="KW-0812">Transmembrane</keyword>
<evidence type="ECO:0000259" key="12">
    <source>
        <dbReference type="PROSITE" id="PS51485"/>
    </source>
</evidence>
<evidence type="ECO:0000256" key="4">
    <source>
        <dbReference type="ARBA" id="ARBA00022729"/>
    </source>
</evidence>
<evidence type="ECO:0000313" key="14">
    <source>
        <dbReference type="Proteomes" id="UP000238479"/>
    </source>
</evidence>
<dbReference type="PROSITE" id="PS51485">
    <property type="entry name" value="PHYTOCYANIN"/>
    <property type="match status" value="1"/>
</dbReference>
<dbReference type="GO" id="GO:0098552">
    <property type="term" value="C:side of membrane"/>
    <property type="evidence" value="ECO:0007669"/>
    <property type="project" value="UniProtKB-KW"/>
</dbReference>
<dbReference type="SUPFAM" id="SSF49503">
    <property type="entry name" value="Cupredoxins"/>
    <property type="match status" value="1"/>
</dbReference>
<proteinExistence type="inferred from homology"/>
<evidence type="ECO:0000256" key="6">
    <source>
        <dbReference type="ARBA" id="ARBA00023157"/>
    </source>
</evidence>
<keyword evidence="14" id="KW-1185">Reference proteome</keyword>
<organism evidence="13 14">
    <name type="scientific">Rosa chinensis</name>
    <name type="common">China rose</name>
    <dbReference type="NCBI Taxonomy" id="74649"/>
    <lineage>
        <taxon>Eukaryota</taxon>
        <taxon>Viridiplantae</taxon>
        <taxon>Streptophyta</taxon>
        <taxon>Embryophyta</taxon>
        <taxon>Tracheophyta</taxon>
        <taxon>Spermatophyta</taxon>
        <taxon>Magnoliopsida</taxon>
        <taxon>eudicotyledons</taxon>
        <taxon>Gunneridae</taxon>
        <taxon>Pentapetalae</taxon>
        <taxon>rosids</taxon>
        <taxon>fabids</taxon>
        <taxon>Rosales</taxon>
        <taxon>Rosaceae</taxon>
        <taxon>Rosoideae</taxon>
        <taxon>Rosoideae incertae sedis</taxon>
        <taxon>Rosa</taxon>
    </lineage>
</organism>
<evidence type="ECO:0000256" key="10">
    <source>
        <dbReference type="SAM" id="Phobius"/>
    </source>
</evidence>
<feature type="domain" description="Phytocyanin" evidence="12">
    <location>
        <begin position="24"/>
        <end position="124"/>
    </location>
</feature>
<reference evidence="13 14" key="1">
    <citation type="journal article" date="2018" name="Nat. Genet.">
        <title>The Rosa genome provides new insights in the design of modern roses.</title>
        <authorList>
            <person name="Bendahmane M."/>
        </authorList>
    </citation>
    <scope>NUCLEOTIDE SEQUENCE [LARGE SCALE GENOMIC DNA]</scope>
    <source>
        <strain evidence="14">cv. Old Blush</strain>
    </source>
</reference>
<dbReference type="PANTHER" id="PTHR33021">
    <property type="entry name" value="BLUE COPPER PROTEIN"/>
    <property type="match status" value="1"/>
</dbReference>
<dbReference type="InterPro" id="IPR039391">
    <property type="entry name" value="Phytocyanin-like"/>
</dbReference>
<evidence type="ECO:0000256" key="9">
    <source>
        <dbReference type="ARBA" id="ARBA00035011"/>
    </source>
</evidence>
<accession>A0A2P6P3F6</accession>
<evidence type="ECO:0000256" key="2">
    <source>
        <dbReference type="ARBA" id="ARBA00022475"/>
    </source>
</evidence>
<dbReference type="Gramene" id="PRQ16449">
    <property type="protein sequence ID" value="PRQ16449"/>
    <property type="gene ID" value="RchiOBHm_Chr7g0184371"/>
</dbReference>
<dbReference type="Gene3D" id="2.60.40.420">
    <property type="entry name" value="Cupredoxins - blue copper proteins"/>
    <property type="match status" value="1"/>
</dbReference>
<dbReference type="InterPro" id="IPR008972">
    <property type="entry name" value="Cupredoxin"/>
</dbReference>
<keyword evidence="2" id="KW-1003">Cell membrane</keyword>
<sequence>METSKVFVLLFLLSTFHFLVATCIQFEVGGKSGWEVPKSKDDYNQWASTNRFKVNDTVHFSYKEDSVMVVTEDEYDKCHSARPIFFNNNGNTEYKLARPGLFYFISGVKGHCPRGQKMIIKVLEPASPPQPSIDSQKKNGAAAMAAAVSSATVMLCVVSFLAVFLF</sequence>
<dbReference type="Proteomes" id="UP000238479">
    <property type="component" value="Chromosome 7"/>
</dbReference>
<dbReference type="PANTHER" id="PTHR33021:SF289">
    <property type="entry name" value="EARLY NODULIN-LIKE PROTEIN 5-RELATED"/>
    <property type="match status" value="1"/>
</dbReference>
<dbReference type="CDD" id="cd11019">
    <property type="entry name" value="OsENODL1_like"/>
    <property type="match status" value="1"/>
</dbReference>
<evidence type="ECO:0000313" key="13">
    <source>
        <dbReference type="EMBL" id="PRQ16449.1"/>
    </source>
</evidence>
<evidence type="ECO:0000256" key="8">
    <source>
        <dbReference type="ARBA" id="ARBA00023288"/>
    </source>
</evidence>
<dbReference type="OMA" id="MIVKVME"/>
<dbReference type="GO" id="GO:0009055">
    <property type="term" value="F:electron transfer activity"/>
    <property type="evidence" value="ECO:0007669"/>
    <property type="project" value="InterPro"/>
</dbReference>
<protein>
    <submittedName>
        <fullName evidence="13">Putative cupredoxin</fullName>
    </submittedName>
</protein>
<dbReference type="FunFam" id="2.60.40.420:FF:000010">
    <property type="entry name" value="Early nodulin-like protein 1"/>
    <property type="match status" value="1"/>
</dbReference>
<keyword evidence="7" id="KW-0325">Glycoprotein</keyword>
<evidence type="ECO:0000256" key="3">
    <source>
        <dbReference type="ARBA" id="ARBA00022622"/>
    </source>
</evidence>
<keyword evidence="3" id="KW-0336">GPI-anchor</keyword>
<name>A0A2P6P3F6_ROSCH</name>
<comment type="subcellular location">
    <subcellularLocation>
        <location evidence="1">Cell membrane</location>
        <topology evidence="1">Lipid-anchor</topology>
        <topology evidence="1">GPI-anchor</topology>
    </subcellularLocation>
</comment>